<evidence type="ECO:0000256" key="5">
    <source>
        <dbReference type="ARBA" id="ARBA00023065"/>
    </source>
</evidence>
<feature type="non-terminal residue" evidence="9">
    <location>
        <position position="112"/>
    </location>
</feature>
<dbReference type="GO" id="GO:0046930">
    <property type="term" value="C:pore complex"/>
    <property type="evidence" value="ECO:0007669"/>
    <property type="project" value="UniProtKB-KW"/>
</dbReference>
<sequence>FLPLPVRPGTTKPNHTKFNTLKCHEWHVLLYLFFILDPLVPFNGSKWPIEAFDADTARIVHPALKSENPNFPTRNPRLIGSAAASPALPGNDVQDDVLDIASIATSKMNKIK</sequence>
<evidence type="ECO:0000313" key="9">
    <source>
        <dbReference type="EMBL" id="ANH21193.1"/>
    </source>
</evidence>
<dbReference type="GO" id="GO:0015288">
    <property type="term" value="F:porin activity"/>
    <property type="evidence" value="ECO:0007669"/>
    <property type="project" value="UniProtKB-KW"/>
</dbReference>
<evidence type="ECO:0000256" key="4">
    <source>
        <dbReference type="ARBA" id="ARBA00022692"/>
    </source>
</evidence>
<comment type="subcellular location">
    <subcellularLocation>
        <location evidence="1">Cell outer membrane</location>
        <topology evidence="1">Multi-pass membrane protein</topology>
    </subcellularLocation>
</comment>
<evidence type="ECO:0000256" key="3">
    <source>
        <dbReference type="ARBA" id="ARBA00022452"/>
    </source>
</evidence>
<keyword evidence="5" id="KW-0406">Ion transport</keyword>
<dbReference type="AlphaFoldDB" id="A0A173G6J0"/>
<keyword evidence="7" id="KW-0472">Membrane</keyword>
<protein>
    <submittedName>
        <fullName evidence="9">Major outer membrane protein</fullName>
    </submittedName>
</protein>
<keyword evidence="2" id="KW-0813">Transport</keyword>
<dbReference type="EMBL" id="KU365353">
    <property type="protein sequence ID" value="ANH21193.1"/>
    <property type="molecule type" value="Genomic_DNA"/>
</dbReference>
<evidence type="ECO:0000256" key="8">
    <source>
        <dbReference type="ARBA" id="ARBA00023237"/>
    </source>
</evidence>
<dbReference type="Pfam" id="PF01308">
    <property type="entry name" value="Chlam_OMP"/>
    <property type="match status" value="1"/>
</dbReference>
<dbReference type="InterPro" id="IPR000604">
    <property type="entry name" value="Major_OMP_Chlamydia"/>
</dbReference>
<keyword evidence="8" id="KW-0998">Cell outer membrane</keyword>
<reference evidence="9" key="2">
    <citation type="submission" date="2016-06" db="EMBL/GenBank/DDBJ databases">
        <title>Chlamydia psittaci genotyping in samples of patients with psittacosis.</title>
        <authorList>
            <person name="Cadario M.E."/>
            <person name="Frutos M.C."/>
            <person name="Arias M.B."/>
            <person name="Cuffini C."/>
        </authorList>
    </citation>
    <scope>NUCLEOTIDE SEQUENCE</scope>
    <source>
        <strain evidence="9">35-13A</strain>
    </source>
</reference>
<keyword evidence="4" id="KW-0812">Transmembrane</keyword>
<gene>
    <name evidence="9" type="primary">ompA</name>
</gene>
<feature type="non-terminal residue" evidence="9">
    <location>
        <position position="1"/>
    </location>
</feature>
<evidence type="ECO:0000256" key="1">
    <source>
        <dbReference type="ARBA" id="ARBA00004571"/>
    </source>
</evidence>
<dbReference type="GO" id="GO:0009279">
    <property type="term" value="C:cell outer membrane"/>
    <property type="evidence" value="ECO:0007669"/>
    <property type="project" value="UniProtKB-SubCell"/>
</dbReference>
<evidence type="ECO:0000256" key="2">
    <source>
        <dbReference type="ARBA" id="ARBA00022448"/>
    </source>
</evidence>
<name>A0A173G6J0_CHLPS</name>
<evidence type="ECO:0000256" key="7">
    <source>
        <dbReference type="ARBA" id="ARBA00023136"/>
    </source>
</evidence>
<reference evidence="9" key="1">
    <citation type="submission" date="2015-12" db="EMBL/GenBank/DDBJ databases">
        <authorList>
            <person name="Shamseldin A."/>
            <person name="Moawad H."/>
            <person name="Abd El-Rahim W.M."/>
            <person name="Sadowsky M.J."/>
        </authorList>
    </citation>
    <scope>NUCLEOTIDE SEQUENCE</scope>
    <source>
        <strain evidence="9">35-13A</strain>
    </source>
</reference>
<proteinExistence type="predicted"/>
<dbReference type="GO" id="GO:0006811">
    <property type="term" value="P:monoatomic ion transport"/>
    <property type="evidence" value="ECO:0007669"/>
    <property type="project" value="UniProtKB-KW"/>
</dbReference>
<keyword evidence="6" id="KW-0626">Porin</keyword>
<dbReference type="GO" id="GO:0005198">
    <property type="term" value="F:structural molecule activity"/>
    <property type="evidence" value="ECO:0007669"/>
    <property type="project" value="InterPro"/>
</dbReference>
<evidence type="ECO:0000256" key="6">
    <source>
        <dbReference type="ARBA" id="ARBA00023114"/>
    </source>
</evidence>
<organism evidence="9">
    <name type="scientific">Chlamydia psittaci</name>
    <name type="common">Chlamydophila psittaci</name>
    <dbReference type="NCBI Taxonomy" id="83554"/>
    <lineage>
        <taxon>Bacteria</taxon>
        <taxon>Pseudomonadati</taxon>
        <taxon>Chlamydiota</taxon>
        <taxon>Chlamydiia</taxon>
        <taxon>Chlamydiales</taxon>
        <taxon>Chlamydiaceae</taxon>
        <taxon>Chlamydia/Chlamydophila group</taxon>
        <taxon>Chlamydia</taxon>
    </lineage>
</organism>
<keyword evidence="3" id="KW-1134">Transmembrane beta strand</keyword>
<accession>A0A173G6J0</accession>